<evidence type="ECO:0000313" key="4">
    <source>
        <dbReference type="EMBL" id="KAL3800577.1"/>
    </source>
</evidence>
<feature type="signal peptide" evidence="3">
    <location>
        <begin position="1"/>
        <end position="19"/>
    </location>
</feature>
<proteinExistence type="predicted"/>
<evidence type="ECO:0000256" key="2">
    <source>
        <dbReference type="SAM" id="Phobius"/>
    </source>
</evidence>
<comment type="caution">
    <text evidence="4">The sequence shown here is derived from an EMBL/GenBank/DDBJ whole genome shotgun (WGS) entry which is preliminary data.</text>
</comment>
<evidence type="ECO:0000256" key="1">
    <source>
        <dbReference type="SAM" id="MobiDB-lite"/>
    </source>
</evidence>
<organism evidence="4 5">
    <name type="scientific">Cyclotella atomus</name>
    <dbReference type="NCBI Taxonomy" id="382360"/>
    <lineage>
        <taxon>Eukaryota</taxon>
        <taxon>Sar</taxon>
        <taxon>Stramenopiles</taxon>
        <taxon>Ochrophyta</taxon>
        <taxon>Bacillariophyta</taxon>
        <taxon>Coscinodiscophyceae</taxon>
        <taxon>Thalassiosirophycidae</taxon>
        <taxon>Stephanodiscales</taxon>
        <taxon>Stephanodiscaceae</taxon>
        <taxon>Cyclotella</taxon>
    </lineage>
</organism>
<dbReference type="AlphaFoldDB" id="A0ABD3QJL0"/>
<dbReference type="EMBL" id="JALLPJ020000156">
    <property type="protein sequence ID" value="KAL3800577.1"/>
    <property type="molecule type" value="Genomic_DNA"/>
</dbReference>
<feature type="transmembrane region" description="Helical" evidence="2">
    <location>
        <begin position="114"/>
        <end position="135"/>
    </location>
</feature>
<protein>
    <submittedName>
        <fullName evidence="4">Uncharacterized protein</fullName>
    </submittedName>
</protein>
<evidence type="ECO:0000313" key="5">
    <source>
        <dbReference type="Proteomes" id="UP001530400"/>
    </source>
</evidence>
<reference evidence="4 5" key="1">
    <citation type="submission" date="2024-10" db="EMBL/GenBank/DDBJ databases">
        <title>Updated reference genomes for cyclostephanoid diatoms.</title>
        <authorList>
            <person name="Roberts W.R."/>
            <person name="Alverson A.J."/>
        </authorList>
    </citation>
    <scope>NUCLEOTIDE SEQUENCE [LARGE SCALE GENOMIC DNA]</scope>
    <source>
        <strain evidence="4 5">AJA010-31</strain>
    </source>
</reference>
<keyword evidence="5" id="KW-1185">Reference proteome</keyword>
<feature type="region of interest" description="Disordered" evidence="1">
    <location>
        <begin position="69"/>
        <end position="102"/>
    </location>
</feature>
<keyword evidence="3" id="KW-0732">Signal</keyword>
<keyword evidence="2" id="KW-0472">Membrane</keyword>
<feature type="chain" id="PRO_5044896218" evidence="3">
    <location>
        <begin position="20"/>
        <end position="209"/>
    </location>
</feature>
<evidence type="ECO:0000256" key="3">
    <source>
        <dbReference type="SAM" id="SignalP"/>
    </source>
</evidence>
<gene>
    <name evidence="4" type="ORF">ACHAWO_009821</name>
</gene>
<keyword evidence="2" id="KW-1133">Transmembrane helix</keyword>
<feature type="compositionally biased region" description="Basic and acidic residues" evidence="1">
    <location>
        <begin position="86"/>
        <end position="97"/>
    </location>
</feature>
<accession>A0ABD3QJL0</accession>
<name>A0ABD3QJL0_9STRA</name>
<dbReference type="Proteomes" id="UP001530400">
    <property type="component" value="Unassembled WGS sequence"/>
</dbReference>
<keyword evidence="2" id="KW-0812">Transmembrane</keyword>
<sequence>MKSFTSTLICSTAFWSTSAQAFHCGCLRPRIASTSFKKKILSSHRYYFSQQLPNQSSCVLYNRLDNDNEAEEQKEQTSKDNTNNKPESKSKDNKPEPTKQQQLSRTITSTIFNLFSYTIQFLGALFTFGLVLNLLGYGYRFDLDHGIEVNKLENIRNEIQFEREIIREEREDYLKSRGGSSSAGVNSDDNGGLKEEIIFGNWGKSVLGK</sequence>